<gene>
    <name evidence="1" type="ORF">FRC98_06575</name>
</gene>
<dbReference type="RefSeq" id="WP_146980479.1">
    <property type="nucleotide sequence ID" value="NZ_VOSM01000002.1"/>
</dbReference>
<name>A0A5C6X9N2_9DELT</name>
<dbReference type="EMBL" id="VOSM01000002">
    <property type="protein sequence ID" value="TXD38541.1"/>
    <property type="molecule type" value="Genomic_DNA"/>
</dbReference>
<proteinExistence type="predicted"/>
<evidence type="ECO:0000313" key="2">
    <source>
        <dbReference type="Proteomes" id="UP000321412"/>
    </source>
</evidence>
<reference evidence="1 2" key="1">
    <citation type="submission" date="2019-08" db="EMBL/GenBank/DDBJ databases">
        <title>Bradymonadales sp. TMQ4.</title>
        <authorList>
            <person name="Liang Q."/>
        </authorList>
    </citation>
    <scope>NUCLEOTIDE SEQUENCE [LARGE SCALE GENOMIC DNA]</scope>
    <source>
        <strain evidence="1 2">TMQ4</strain>
    </source>
</reference>
<dbReference type="OrthoDB" id="5505223at2"/>
<protein>
    <submittedName>
        <fullName evidence="1">Uncharacterized protein</fullName>
    </submittedName>
</protein>
<evidence type="ECO:0000313" key="1">
    <source>
        <dbReference type="EMBL" id="TXD38541.1"/>
    </source>
</evidence>
<dbReference type="AlphaFoldDB" id="A0A5C6X9N2"/>
<accession>A0A5C6X9N2</accession>
<keyword evidence="2" id="KW-1185">Reference proteome</keyword>
<sequence length="334" mass="37243">MTRSNRAHSAGPLLGAGLLLLAGGLSVAAQVRASSDAPADADWERAAAEVVARAQAEDAIRVEPTWSESALVHLGPVGNLLHRHHHPQIEDFQGVERVWLIAEADRQEDGAARLPPGTERLSTERYGEVVLDLYQLPAEVQLGPSLLARLPDAQIEHVKARGENATRCRRWDARRERWICPGAHYVGSELLEVGDDPRRCIWAHALKHGESLRVSFLAETLLDEEMDEGRWLRLRAGVDLRGARHERAQPMSYEVFLGDRAVLSHTVDRFDSTWMAHTIDLSELGPDEELRLEIRAEDPEAHGRRFCFNGWVIDDAQSQLLRDHSGSVESSSSK</sequence>
<dbReference type="Proteomes" id="UP000321412">
    <property type="component" value="Unassembled WGS sequence"/>
</dbReference>
<organism evidence="1 2">
    <name type="scientific">Lujinxingia vulgaris</name>
    <dbReference type="NCBI Taxonomy" id="2600176"/>
    <lineage>
        <taxon>Bacteria</taxon>
        <taxon>Deltaproteobacteria</taxon>
        <taxon>Bradymonadales</taxon>
        <taxon>Lujinxingiaceae</taxon>
        <taxon>Lujinxingia</taxon>
    </lineage>
</organism>
<comment type="caution">
    <text evidence="1">The sequence shown here is derived from an EMBL/GenBank/DDBJ whole genome shotgun (WGS) entry which is preliminary data.</text>
</comment>